<accession>A0A6A6Z6L8</accession>
<protein>
    <recommendedName>
        <fullName evidence="5">Alpha/beta-hydrolase</fullName>
    </recommendedName>
</protein>
<evidence type="ECO:0000313" key="2">
    <source>
        <dbReference type="EMBL" id="KAF2816752.1"/>
    </source>
</evidence>
<reference evidence="4" key="2">
    <citation type="submission" date="2020-04" db="EMBL/GenBank/DDBJ databases">
        <authorList>
            <consortium name="NCBI Genome Project"/>
        </authorList>
    </citation>
    <scope>NUCLEOTIDE SEQUENCE</scope>
    <source>
        <strain evidence="4">CBS 304.34</strain>
    </source>
</reference>
<sequence>MASETPVETPQPPIVQNQAKDPVETFTLKDSRTLAHARYGASMDSKTYLIFYFNGTPGSHLECQLLNKPVLNFGIPLIATDRPGFGSSSWQDNRTLLQWPQAILELADHLGISKFGVLGLSGVGPYILACFHELP</sequence>
<reference evidence="2 4" key="1">
    <citation type="journal article" date="2020" name="Stud. Mycol.">
        <title>101 Dothideomycetes genomes: a test case for predicting lifestyles and emergence of pathogens.</title>
        <authorList>
            <person name="Haridas S."/>
            <person name="Albert R."/>
            <person name="Binder M."/>
            <person name="Bloem J."/>
            <person name="Labutti K."/>
            <person name="Salamov A."/>
            <person name="Andreopoulos B."/>
            <person name="Baker S."/>
            <person name="Barry K."/>
            <person name="Bills G."/>
            <person name="Bluhm B."/>
            <person name="Cannon C."/>
            <person name="Castanera R."/>
            <person name="Culley D."/>
            <person name="Daum C."/>
            <person name="Ezra D."/>
            <person name="Gonzalez J."/>
            <person name="Henrissat B."/>
            <person name="Kuo A."/>
            <person name="Liang C."/>
            <person name="Lipzen A."/>
            <person name="Lutzoni F."/>
            <person name="Magnuson J."/>
            <person name="Mondo S."/>
            <person name="Nolan M."/>
            <person name="Ohm R."/>
            <person name="Pangilinan J."/>
            <person name="Park H.-J."/>
            <person name="Ramirez L."/>
            <person name="Alfaro M."/>
            <person name="Sun H."/>
            <person name="Tritt A."/>
            <person name="Yoshinaga Y."/>
            <person name="Zwiers L.-H."/>
            <person name="Turgeon B."/>
            <person name="Goodwin S."/>
            <person name="Spatafora J."/>
            <person name="Crous P."/>
            <person name="Grigoriev I."/>
        </authorList>
    </citation>
    <scope>NUCLEOTIDE SEQUENCE</scope>
    <source>
        <strain evidence="2 4">CBS 304.34</strain>
    </source>
</reference>
<keyword evidence="3" id="KW-1185">Reference proteome</keyword>
<name>A0A6A6Z6L8_9PEZI</name>
<dbReference type="OrthoDB" id="294702at2759"/>
<evidence type="ECO:0000256" key="1">
    <source>
        <dbReference type="SAM" id="MobiDB-lite"/>
    </source>
</evidence>
<dbReference type="Gene3D" id="3.40.50.1820">
    <property type="entry name" value="alpha/beta hydrolase"/>
    <property type="match status" value="1"/>
</dbReference>
<evidence type="ECO:0000313" key="4">
    <source>
        <dbReference type="RefSeq" id="XP_033583716.1"/>
    </source>
</evidence>
<organism evidence="2">
    <name type="scientific">Mytilinidion resinicola</name>
    <dbReference type="NCBI Taxonomy" id="574789"/>
    <lineage>
        <taxon>Eukaryota</taxon>
        <taxon>Fungi</taxon>
        <taxon>Dikarya</taxon>
        <taxon>Ascomycota</taxon>
        <taxon>Pezizomycotina</taxon>
        <taxon>Dothideomycetes</taxon>
        <taxon>Pleosporomycetidae</taxon>
        <taxon>Mytilinidiales</taxon>
        <taxon>Mytilinidiaceae</taxon>
        <taxon>Mytilinidion</taxon>
    </lineage>
</organism>
<evidence type="ECO:0008006" key="5">
    <source>
        <dbReference type="Google" id="ProtNLM"/>
    </source>
</evidence>
<dbReference type="PANTHER" id="PTHR45763:SF46">
    <property type="entry name" value="AB HYDROLASE-1 DOMAIN-CONTAINING PROTEIN"/>
    <property type="match status" value="1"/>
</dbReference>
<dbReference type="AlphaFoldDB" id="A0A6A6Z6L8"/>
<dbReference type="PANTHER" id="PTHR45763">
    <property type="entry name" value="HYDROLASE, ALPHA/BETA FOLD FAMILY PROTEIN, EXPRESSED-RELATED"/>
    <property type="match status" value="1"/>
</dbReference>
<dbReference type="GeneID" id="54469814"/>
<dbReference type="RefSeq" id="XP_033583716.1">
    <property type="nucleotide sequence ID" value="XM_033728921.1"/>
</dbReference>
<proteinExistence type="predicted"/>
<dbReference type="SUPFAM" id="SSF53474">
    <property type="entry name" value="alpha/beta-Hydrolases"/>
    <property type="match status" value="1"/>
</dbReference>
<dbReference type="InterPro" id="IPR029058">
    <property type="entry name" value="AB_hydrolase_fold"/>
</dbReference>
<reference evidence="4" key="3">
    <citation type="submission" date="2025-04" db="UniProtKB">
        <authorList>
            <consortium name="RefSeq"/>
        </authorList>
    </citation>
    <scope>IDENTIFICATION</scope>
    <source>
        <strain evidence="4">CBS 304.34</strain>
    </source>
</reference>
<evidence type="ECO:0000313" key="3">
    <source>
        <dbReference type="Proteomes" id="UP000504636"/>
    </source>
</evidence>
<dbReference type="EMBL" id="MU003692">
    <property type="protein sequence ID" value="KAF2816752.1"/>
    <property type="molecule type" value="Genomic_DNA"/>
</dbReference>
<dbReference type="Proteomes" id="UP000504636">
    <property type="component" value="Unplaced"/>
</dbReference>
<gene>
    <name evidence="2 4" type="ORF">BDZ99DRAFT_812</name>
</gene>
<feature type="region of interest" description="Disordered" evidence="1">
    <location>
        <begin position="1"/>
        <end position="20"/>
    </location>
</feature>